<name>A0AAV9ETD2_ACOCL</name>
<accession>A0AAV9ETD2</accession>
<gene>
    <name evidence="2" type="ORF">QJS10_CPA05g01718</name>
</gene>
<sequence>MRGNHQFDGDVGVGGHGAGLLSDDDFEAWITTLLEEDFDMTPIDFDMDGSNILENQNIKKKSRHTKEHIQALNSRTLRETQHEKVSNQNMVPKSPKPLEGIGTSDQSMLSAVNGPSSLFNVLESGLSLYSTMIPIIPQGNAPQLDIIFESSSLAFHQGF</sequence>
<dbReference type="AlphaFoldDB" id="A0AAV9ETD2"/>
<organism evidence="2 3">
    <name type="scientific">Acorus calamus</name>
    <name type="common">Sweet flag</name>
    <dbReference type="NCBI Taxonomy" id="4465"/>
    <lineage>
        <taxon>Eukaryota</taxon>
        <taxon>Viridiplantae</taxon>
        <taxon>Streptophyta</taxon>
        <taxon>Embryophyta</taxon>
        <taxon>Tracheophyta</taxon>
        <taxon>Spermatophyta</taxon>
        <taxon>Magnoliopsida</taxon>
        <taxon>Liliopsida</taxon>
        <taxon>Acoraceae</taxon>
        <taxon>Acorus</taxon>
    </lineage>
</organism>
<proteinExistence type="predicted"/>
<comment type="caution">
    <text evidence="2">The sequence shown here is derived from an EMBL/GenBank/DDBJ whole genome shotgun (WGS) entry which is preliminary data.</text>
</comment>
<evidence type="ECO:0000313" key="2">
    <source>
        <dbReference type="EMBL" id="KAK1316214.1"/>
    </source>
</evidence>
<feature type="region of interest" description="Disordered" evidence="1">
    <location>
        <begin position="59"/>
        <end position="107"/>
    </location>
</feature>
<keyword evidence="3" id="KW-1185">Reference proteome</keyword>
<reference evidence="2" key="1">
    <citation type="journal article" date="2023" name="Nat. Commun.">
        <title>Diploid and tetraploid genomes of Acorus and the evolution of monocots.</title>
        <authorList>
            <person name="Ma L."/>
            <person name="Liu K.W."/>
            <person name="Li Z."/>
            <person name="Hsiao Y.Y."/>
            <person name="Qi Y."/>
            <person name="Fu T."/>
            <person name="Tang G.D."/>
            <person name="Zhang D."/>
            <person name="Sun W.H."/>
            <person name="Liu D.K."/>
            <person name="Li Y."/>
            <person name="Chen G.Z."/>
            <person name="Liu X.D."/>
            <person name="Liao X.Y."/>
            <person name="Jiang Y.T."/>
            <person name="Yu X."/>
            <person name="Hao Y."/>
            <person name="Huang J."/>
            <person name="Zhao X.W."/>
            <person name="Ke S."/>
            <person name="Chen Y.Y."/>
            <person name="Wu W.L."/>
            <person name="Hsu J.L."/>
            <person name="Lin Y.F."/>
            <person name="Huang M.D."/>
            <person name="Li C.Y."/>
            <person name="Huang L."/>
            <person name="Wang Z.W."/>
            <person name="Zhao X."/>
            <person name="Zhong W.Y."/>
            <person name="Peng D.H."/>
            <person name="Ahmad S."/>
            <person name="Lan S."/>
            <person name="Zhang J.S."/>
            <person name="Tsai W.C."/>
            <person name="Van de Peer Y."/>
            <person name="Liu Z.J."/>
        </authorList>
    </citation>
    <scope>NUCLEOTIDE SEQUENCE</scope>
    <source>
        <strain evidence="2">CP</strain>
    </source>
</reference>
<reference evidence="2" key="2">
    <citation type="submission" date="2023-06" db="EMBL/GenBank/DDBJ databases">
        <authorList>
            <person name="Ma L."/>
            <person name="Liu K.-W."/>
            <person name="Li Z."/>
            <person name="Hsiao Y.-Y."/>
            <person name="Qi Y."/>
            <person name="Fu T."/>
            <person name="Tang G."/>
            <person name="Zhang D."/>
            <person name="Sun W.-H."/>
            <person name="Liu D.-K."/>
            <person name="Li Y."/>
            <person name="Chen G.-Z."/>
            <person name="Liu X.-D."/>
            <person name="Liao X.-Y."/>
            <person name="Jiang Y.-T."/>
            <person name="Yu X."/>
            <person name="Hao Y."/>
            <person name="Huang J."/>
            <person name="Zhao X.-W."/>
            <person name="Ke S."/>
            <person name="Chen Y.-Y."/>
            <person name="Wu W.-L."/>
            <person name="Hsu J.-L."/>
            <person name="Lin Y.-F."/>
            <person name="Huang M.-D."/>
            <person name="Li C.-Y."/>
            <person name="Huang L."/>
            <person name="Wang Z.-W."/>
            <person name="Zhao X."/>
            <person name="Zhong W.-Y."/>
            <person name="Peng D.-H."/>
            <person name="Ahmad S."/>
            <person name="Lan S."/>
            <person name="Zhang J.-S."/>
            <person name="Tsai W.-C."/>
            <person name="Van De Peer Y."/>
            <person name="Liu Z.-J."/>
        </authorList>
    </citation>
    <scope>NUCLEOTIDE SEQUENCE</scope>
    <source>
        <strain evidence="2">CP</strain>
        <tissue evidence="2">Leaves</tissue>
    </source>
</reference>
<dbReference type="Proteomes" id="UP001180020">
    <property type="component" value="Unassembled WGS sequence"/>
</dbReference>
<feature type="compositionally biased region" description="Basic and acidic residues" evidence="1">
    <location>
        <begin position="76"/>
        <end position="85"/>
    </location>
</feature>
<evidence type="ECO:0000256" key="1">
    <source>
        <dbReference type="SAM" id="MobiDB-lite"/>
    </source>
</evidence>
<protein>
    <submittedName>
        <fullName evidence="2">Uncharacterized protein</fullName>
    </submittedName>
</protein>
<evidence type="ECO:0000313" key="3">
    <source>
        <dbReference type="Proteomes" id="UP001180020"/>
    </source>
</evidence>
<dbReference type="EMBL" id="JAUJYO010000005">
    <property type="protein sequence ID" value="KAK1316214.1"/>
    <property type="molecule type" value="Genomic_DNA"/>
</dbReference>